<accession>A0A227KQI2</accession>
<name>A0A227KQI2_9BURK</name>
<dbReference type="InterPro" id="IPR031856">
    <property type="entry name" value="YdaS_toxin-like"/>
</dbReference>
<dbReference type="GO" id="GO:0003677">
    <property type="term" value="F:DNA binding"/>
    <property type="evidence" value="ECO:0007669"/>
    <property type="project" value="InterPro"/>
</dbReference>
<keyword evidence="2" id="KW-1185">Reference proteome</keyword>
<proteinExistence type="predicted"/>
<dbReference type="RefSeq" id="WP_084081487.1">
    <property type="nucleotide sequence ID" value="NZ_CAQISK010000045.1"/>
</dbReference>
<reference evidence="2" key="1">
    <citation type="submission" date="2017-05" db="EMBL/GenBank/DDBJ databases">
        <title>Improved OligoMM genomes.</title>
        <authorList>
            <person name="Garzetti D."/>
        </authorList>
    </citation>
    <scope>NUCLEOTIDE SEQUENCE [LARGE SCALE GENOMIC DNA]</scope>
    <source>
        <strain evidence="2">YL45</strain>
    </source>
</reference>
<dbReference type="EMBL" id="NHMP01000003">
    <property type="protein sequence ID" value="OXE49741.1"/>
    <property type="molecule type" value="Genomic_DNA"/>
</dbReference>
<evidence type="ECO:0000313" key="2">
    <source>
        <dbReference type="Proteomes" id="UP000214610"/>
    </source>
</evidence>
<gene>
    <name evidence="1" type="ORF">ADH67_06335</name>
</gene>
<organism evidence="1 2">
    <name type="scientific">Turicimonas muris</name>
    <dbReference type="NCBI Taxonomy" id="1796652"/>
    <lineage>
        <taxon>Bacteria</taxon>
        <taxon>Pseudomonadati</taxon>
        <taxon>Pseudomonadota</taxon>
        <taxon>Betaproteobacteria</taxon>
        <taxon>Burkholderiales</taxon>
        <taxon>Sutterellaceae</taxon>
        <taxon>Turicimonas</taxon>
    </lineage>
</organism>
<protein>
    <recommendedName>
        <fullName evidence="3">Cro/Cl family transcriptional regulator</fullName>
    </recommendedName>
</protein>
<evidence type="ECO:0008006" key="3">
    <source>
        <dbReference type="Google" id="ProtNLM"/>
    </source>
</evidence>
<dbReference type="Pfam" id="PF15943">
    <property type="entry name" value="YdaS_toxin"/>
    <property type="match status" value="1"/>
</dbReference>
<dbReference type="SUPFAM" id="SSF47413">
    <property type="entry name" value="lambda repressor-like DNA-binding domains"/>
    <property type="match status" value="1"/>
</dbReference>
<dbReference type="Proteomes" id="UP000214610">
    <property type="component" value="Unassembled WGS sequence"/>
</dbReference>
<dbReference type="AlphaFoldDB" id="A0A227KQI2"/>
<dbReference type="InterPro" id="IPR010982">
    <property type="entry name" value="Lambda_DNA-bd_dom_sf"/>
</dbReference>
<sequence length="90" mass="10410">MLLKEFASVSGKGFGMRLARALNVTPGIAYRWINGEKPTIQRCLQISMYTQNQVRCEEIRPDIDWNLISKYQKPDDSYLESKLCTPKNQI</sequence>
<dbReference type="Gene3D" id="1.10.260.40">
    <property type="entry name" value="lambda repressor-like DNA-binding domains"/>
    <property type="match status" value="1"/>
</dbReference>
<comment type="caution">
    <text evidence="1">The sequence shown here is derived from an EMBL/GenBank/DDBJ whole genome shotgun (WGS) entry which is preliminary data.</text>
</comment>
<evidence type="ECO:0000313" key="1">
    <source>
        <dbReference type="EMBL" id="OXE49741.1"/>
    </source>
</evidence>